<keyword evidence="2" id="KW-1185">Reference proteome</keyword>
<organism evidence="1 2">
    <name type="scientific">Kineosporia mesophila</name>
    <dbReference type="NCBI Taxonomy" id="566012"/>
    <lineage>
        <taxon>Bacteria</taxon>
        <taxon>Bacillati</taxon>
        <taxon>Actinomycetota</taxon>
        <taxon>Actinomycetes</taxon>
        <taxon>Kineosporiales</taxon>
        <taxon>Kineosporiaceae</taxon>
        <taxon>Kineosporia</taxon>
    </lineage>
</organism>
<dbReference type="Proteomes" id="UP001501074">
    <property type="component" value="Unassembled WGS sequence"/>
</dbReference>
<name>A0ABP6Z1D4_9ACTN</name>
<gene>
    <name evidence="1" type="ORF">GCM10022223_08710</name>
</gene>
<reference evidence="2" key="1">
    <citation type="journal article" date="2019" name="Int. J. Syst. Evol. Microbiol.">
        <title>The Global Catalogue of Microorganisms (GCM) 10K type strain sequencing project: providing services to taxonomists for standard genome sequencing and annotation.</title>
        <authorList>
            <consortium name="The Broad Institute Genomics Platform"/>
            <consortium name="The Broad Institute Genome Sequencing Center for Infectious Disease"/>
            <person name="Wu L."/>
            <person name="Ma J."/>
        </authorList>
    </citation>
    <scope>NUCLEOTIDE SEQUENCE [LARGE SCALE GENOMIC DNA]</scope>
    <source>
        <strain evidence="2">JCM 16902</strain>
    </source>
</reference>
<proteinExistence type="predicted"/>
<evidence type="ECO:0000313" key="1">
    <source>
        <dbReference type="EMBL" id="GAA3595768.1"/>
    </source>
</evidence>
<protein>
    <submittedName>
        <fullName evidence="1">Uncharacterized protein</fullName>
    </submittedName>
</protein>
<comment type="caution">
    <text evidence="1">The sequence shown here is derived from an EMBL/GenBank/DDBJ whole genome shotgun (WGS) entry which is preliminary data.</text>
</comment>
<sequence>MDVSTTGTFIGWFGVPAGRPAVTTTVAEASLAWEESLMRTE</sequence>
<dbReference type="EMBL" id="BAAAZO010000001">
    <property type="protein sequence ID" value="GAA3595768.1"/>
    <property type="molecule type" value="Genomic_DNA"/>
</dbReference>
<evidence type="ECO:0000313" key="2">
    <source>
        <dbReference type="Proteomes" id="UP001501074"/>
    </source>
</evidence>
<accession>A0ABP6Z1D4</accession>